<dbReference type="SMART" id="SM01156">
    <property type="entry name" value="DUF1716"/>
    <property type="match status" value="1"/>
</dbReference>
<feature type="non-terminal residue" evidence="7">
    <location>
        <position position="1"/>
    </location>
</feature>
<feature type="domain" description="Beta-catenin-like protein 1 N-terminal" evidence="6">
    <location>
        <begin position="20"/>
        <end position="130"/>
    </location>
</feature>
<dbReference type="OMA" id="TDWREQE"/>
<evidence type="ECO:0000256" key="2">
    <source>
        <dbReference type="ARBA" id="ARBA00022553"/>
    </source>
</evidence>
<dbReference type="GO" id="GO:0005681">
    <property type="term" value="C:spliceosomal complex"/>
    <property type="evidence" value="ECO:0007669"/>
    <property type="project" value="TreeGrafter"/>
</dbReference>
<dbReference type="PANTHER" id="PTHR14978:SF0">
    <property type="entry name" value="BETA-CATENIN-LIKE PROTEIN 1"/>
    <property type="match status" value="1"/>
</dbReference>
<keyword evidence="5" id="KW-0539">Nucleus</keyword>
<comment type="subcellular location">
    <subcellularLocation>
        <location evidence="1">Nucleus</location>
    </subcellularLocation>
</comment>
<dbReference type="InterPro" id="IPR039678">
    <property type="entry name" value="CTNNBL1"/>
</dbReference>
<proteinExistence type="predicted"/>
<dbReference type="Proteomes" id="UP000193685">
    <property type="component" value="Unassembled WGS sequence"/>
</dbReference>
<evidence type="ECO:0000313" key="7">
    <source>
        <dbReference type="EMBL" id="ORY86362.1"/>
    </source>
</evidence>
<keyword evidence="8" id="KW-1185">Reference proteome</keyword>
<dbReference type="PANTHER" id="PTHR14978">
    <property type="entry name" value="BETA-CATENIN-LIKE PROTEIN 1 NUCLEAR ASSOCIATED PROTEIN"/>
    <property type="match status" value="1"/>
</dbReference>
<comment type="caution">
    <text evidence="7">The sequence shown here is derived from an EMBL/GenBank/DDBJ whole genome shotgun (WGS) entry which is preliminary data.</text>
</comment>
<dbReference type="OrthoDB" id="1898821at2759"/>
<reference evidence="7 8" key="1">
    <citation type="submission" date="2016-07" db="EMBL/GenBank/DDBJ databases">
        <title>Pervasive Adenine N6-methylation of Active Genes in Fungi.</title>
        <authorList>
            <consortium name="DOE Joint Genome Institute"/>
            <person name="Mondo S.J."/>
            <person name="Dannebaum R.O."/>
            <person name="Kuo R.C."/>
            <person name="Labutti K."/>
            <person name="Haridas S."/>
            <person name="Kuo A."/>
            <person name="Salamov A."/>
            <person name="Ahrendt S.R."/>
            <person name="Lipzen A."/>
            <person name="Sullivan W."/>
            <person name="Andreopoulos W.B."/>
            <person name="Clum A."/>
            <person name="Lindquist E."/>
            <person name="Daum C."/>
            <person name="Ramamoorthy G.K."/>
            <person name="Gryganskyi A."/>
            <person name="Culley D."/>
            <person name="Magnuson J.K."/>
            <person name="James T.Y."/>
            <person name="O'Malley M.A."/>
            <person name="Stajich J.E."/>
            <person name="Spatafora J.W."/>
            <person name="Visel A."/>
            <person name="Grigoriev I.V."/>
        </authorList>
    </citation>
    <scope>NUCLEOTIDE SEQUENCE [LARGE SCALE GENOMIC DNA]</scope>
    <source>
        <strain evidence="7 8">12-1054</strain>
    </source>
</reference>
<dbReference type="RefSeq" id="XP_040727544.1">
    <property type="nucleotide sequence ID" value="XM_040867037.1"/>
</dbReference>
<dbReference type="Gene3D" id="1.25.10.10">
    <property type="entry name" value="Leucine-rich Repeat Variant"/>
    <property type="match status" value="1"/>
</dbReference>
<dbReference type="EMBL" id="MCFI01000003">
    <property type="protein sequence ID" value="ORY86362.1"/>
    <property type="molecule type" value="Genomic_DNA"/>
</dbReference>
<keyword evidence="3" id="KW-0677">Repeat</keyword>
<gene>
    <name evidence="7" type="ORF">BCR37DRAFT_331812</name>
</gene>
<evidence type="ECO:0000259" key="6">
    <source>
        <dbReference type="SMART" id="SM01156"/>
    </source>
</evidence>
<evidence type="ECO:0000313" key="8">
    <source>
        <dbReference type="Proteomes" id="UP000193685"/>
    </source>
</evidence>
<evidence type="ECO:0000256" key="3">
    <source>
        <dbReference type="ARBA" id="ARBA00022737"/>
    </source>
</evidence>
<dbReference type="GeneID" id="63783636"/>
<dbReference type="SUPFAM" id="SSF48371">
    <property type="entry name" value="ARM repeat"/>
    <property type="match status" value="1"/>
</dbReference>
<sequence length="525" mass="58323">DEEVFSDEDARFLEGGISAEQAEAIDFVNQQDDNNNEESIAPTVIDATLVKRRITSTRKALNKNEKQRARFSDDPSRFMESEAELDAEVRQLDFLSEAAHLYPVALEAGLAELCAELLGHENTDIACAAVEVLNSCLDENVQHSEKEMEQLLKGLDAANVLPALVQNLARLDEQVAHEQQAYYDTLLILENICNLDNTFKRKLAEATRIVNVLVARIQQKDVKSALDIAQNKQYAAELLSLIVSDTASPNIALQCIRMQGVEAMLLCLAPYRKKQPVKMSFDEEFLENCFDVLCRLVSLPTGKDDFLEQEGVGLMERLMTDPKAAKQAKRRALEVLDFACGSWQGGAVCAAVVQAGLLKHLFATFMKKPEQSVLRNLLGLFASFFRTLNPGEPERIRVLNKFGEKQYAKLIQLVGVHVQLFARRQEVQAKIVQAEAARPATMSAVERREYDLVNLLSLMDEGGLDALQLCDITLAWLSAEDAEMSKFILAELTKASLTPASVIQTVREMSTGLEDVVKEAISEGD</sequence>
<dbReference type="AlphaFoldDB" id="A0A1Y2FQT3"/>
<evidence type="ECO:0000256" key="1">
    <source>
        <dbReference type="ARBA" id="ARBA00004123"/>
    </source>
</evidence>
<dbReference type="STRING" id="56484.A0A1Y2FQT3"/>
<feature type="non-terminal residue" evidence="7">
    <location>
        <position position="525"/>
    </location>
</feature>
<dbReference type="InterPro" id="IPR013180">
    <property type="entry name" value="CTNNBL1_N"/>
</dbReference>
<protein>
    <submittedName>
        <fullName evidence="7">Catenin-beta-like protein</fullName>
    </submittedName>
</protein>
<evidence type="ECO:0000256" key="5">
    <source>
        <dbReference type="ARBA" id="ARBA00023242"/>
    </source>
</evidence>
<accession>A0A1Y2FQT3</accession>
<name>A0A1Y2FQT3_PROLT</name>
<keyword evidence="2" id="KW-0597">Phosphoprotein</keyword>
<evidence type="ECO:0000256" key="4">
    <source>
        <dbReference type="ARBA" id="ARBA00023054"/>
    </source>
</evidence>
<keyword evidence="4" id="KW-0175">Coiled coil</keyword>
<dbReference type="InterPro" id="IPR016024">
    <property type="entry name" value="ARM-type_fold"/>
</dbReference>
<dbReference type="Pfam" id="PF08216">
    <property type="entry name" value="CTNNBL"/>
    <property type="match status" value="1"/>
</dbReference>
<dbReference type="InterPro" id="IPR011989">
    <property type="entry name" value="ARM-like"/>
</dbReference>
<organism evidence="7 8">
    <name type="scientific">Protomyces lactucae-debilis</name>
    <dbReference type="NCBI Taxonomy" id="2754530"/>
    <lineage>
        <taxon>Eukaryota</taxon>
        <taxon>Fungi</taxon>
        <taxon>Dikarya</taxon>
        <taxon>Ascomycota</taxon>
        <taxon>Taphrinomycotina</taxon>
        <taxon>Taphrinomycetes</taxon>
        <taxon>Taphrinales</taxon>
        <taxon>Protomycetaceae</taxon>
        <taxon>Protomyces</taxon>
    </lineage>
</organism>